<evidence type="ECO:0000259" key="12">
    <source>
        <dbReference type="SMART" id="SM00382"/>
    </source>
</evidence>
<dbReference type="InterPro" id="IPR026122">
    <property type="entry name" value="MOV-10/SDE3_DEXXQ/H-box"/>
</dbReference>
<keyword evidence="10" id="KW-0943">RNA-mediated gene silencing</keyword>
<dbReference type="PANTHER" id="PTHR45418">
    <property type="entry name" value="CANCER/TESTIS ANTIGEN 55"/>
    <property type="match status" value="1"/>
</dbReference>
<sequence>MSAIQYCDICRCNVPAGGWDSHVVGRAHCRKAGLRTEDALQSSQRDRNGVSVTQQDTELDFGVVAPSEVSKVVKSFVLTVTTETAEFMVLDPQWTSSSLRETAFSCRIEGAPHLRRGSTVRIIVGLRVTEIGRYEDTLEIRFSRVSNSQQFSVTRTIKAVVGDASYTPLLPKAPYVPRRRADRREVSDFVGGHPPPRLLAIAWRSKLGRYKIPKNLRETLSMQPNRPDTGEDIVPTEIRSLLPSTLRLKNHAITFRMLLYLEEIATDNALRVYDMESVRLSKHSMHYHLSVPGLAEKRPSVIIGDTVLAQINGSVDDKWYEGHVHYIHETEVGLRFHQSFNKHAMQQLDVRFQLNRVTLRRQHQALCANNYAAHLLFPSPTHVALSQSELSITLYDPKIANNRRQFRAIKHILSLPSTSGPFIIFGPPGTGKTVTIVEAIKQILRRNPTARVLACAPSNSAADVIALRLSELLKTDELFRFYAPSREKGTVPPNLLPYTFENGDGLFSHPALDRVRAYRVVVCTCVSAAFTLGIGVDRGHFSHVFIDEAGQATEIEAMVVVKNTAIASTKLILSGDPKQLRPIVHSVIADELGLSVSYLERLMDCEAYQGSTDGNSGIVKLLNNYRSHPAIIQYPSERFYDSELEACGDPSSINSCLTLEPLVRGKYPIIFCAVEGQDMREASSPSFFNPEEVLQVKAYVQQLLADTRATPRIEPAQIGIIAPYRAQCTKLRKTLKQIAPEIKIGSVEEFQGDERRVIIITTVRSSRDYINYDLRYTLGFVANPRRFNVAVTRAKALLIIVGDPLVLGLDPLWRAYLNTVHVGGGWRGRPIPWEPDDPVNPDGGYDVDLRIRALNTSTALAQRLNEGADFDASEDRPFREVEE</sequence>
<protein>
    <recommendedName>
        <fullName evidence="3">RNA helicase</fullName>
        <ecNumber evidence="3">3.6.4.13</ecNumber>
    </recommendedName>
</protein>
<comment type="similarity">
    <text evidence="2">Belongs to the DNA2/NAM7 helicase family. SDE3 subfamily.</text>
</comment>
<evidence type="ECO:0000256" key="5">
    <source>
        <dbReference type="ARBA" id="ARBA00022741"/>
    </source>
</evidence>
<dbReference type="CDD" id="cd18038">
    <property type="entry name" value="DEXXQc_Helz-like"/>
    <property type="match status" value="1"/>
</dbReference>
<dbReference type="GO" id="GO:0031047">
    <property type="term" value="P:regulatory ncRNA-mediated gene silencing"/>
    <property type="evidence" value="ECO:0007669"/>
    <property type="project" value="UniProtKB-KW"/>
</dbReference>
<dbReference type="SMART" id="SM00382">
    <property type="entry name" value="AAA"/>
    <property type="match status" value="1"/>
</dbReference>
<dbReference type="InterPro" id="IPR049080">
    <property type="entry name" value="MOV-10-like_beta-barrel"/>
</dbReference>
<evidence type="ECO:0000256" key="6">
    <source>
        <dbReference type="ARBA" id="ARBA00022801"/>
    </source>
</evidence>
<dbReference type="Gene3D" id="3.40.50.300">
    <property type="entry name" value="P-loop containing nucleotide triphosphate hydrolases"/>
    <property type="match status" value="2"/>
</dbReference>
<dbReference type="InterPro" id="IPR047187">
    <property type="entry name" value="SF1_C_Upf1"/>
</dbReference>
<organism evidence="13 14">
    <name type="scientific">Russula ochroleuca</name>
    <dbReference type="NCBI Taxonomy" id="152965"/>
    <lineage>
        <taxon>Eukaryota</taxon>
        <taxon>Fungi</taxon>
        <taxon>Dikarya</taxon>
        <taxon>Basidiomycota</taxon>
        <taxon>Agaricomycotina</taxon>
        <taxon>Agaricomycetes</taxon>
        <taxon>Russulales</taxon>
        <taxon>Russulaceae</taxon>
        <taxon>Russula</taxon>
    </lineage>
</organism>
<evidence type="ECO:0000256" key="9">
    <source>
        <dbReference type="ARBA" id="ARBA00022884"/>
    </source>
</evidence>
<keyword evidence="4" id="KW-0963">Cytoplasm</keyword>
<dbReference type="AlphaFoldDB" id="A0A9P5MWD2"/>
<dbReference type="Pfam" id="PF21635">
    <property type="entry name" value="Mov-10_helical"/>
    <property type="match status" value="1"/>
</dbReference>
<keyword evidence="9" id="KW-0694">RNA-binding</keyword>
<dbReference type="SUPFAM" id="SSF52540">
    <property type="entry name" value="P-loop containing nucleoside triphosphate hydrolases"/>
    <property type="match status" value="1"/>
</dbReference>
<dbReference type="GO" id="GO:0005524">
    <property type="term" value="F:ATP binding"/>
    <property type="evidence" value="ECO:0007669"/>
    <property type="project" value="UniProtKB-KW"/>
</dbReference>
<dbReference type="Pfam" id="PF13086">
    <property type="entry name" value="AAA_11"/>
    <property type="match status" value="2"/>
</dbReference>
<feature type="domain" description="AAA+ ATPase" evidence="12">
    <location>
        <begin position="418"/>
        <end position="594"/>
    </location>
</feature>
<dbReference type="CDD" id="cd18808">
    <property type="entry name" value="SF1_C_Upf1"/>
    <property type="match status" value="1"/>
</dbReference>
<comment type="caution">
    <text evidence="13">The sequence shown here is derived from an EMBL/GenBank/DDBJ whole genome shotgun (WGS) entry which is preliminary data.</text>
</comment>
<evidence type="ECO:0000256" key="3">
    <source>
        <dbReference type="ARBA" id="ARBA00012552"/>
    </source>
</evidence>
<dbReference type="GO" id="GO:0036464">
    <property type="term" value="C:cytoplasmic ribonucleoprotein granule"/>
    <property type="evidence" value="ECO:0007669"/>
    <property type="project" value="UniProtKB-SubCell"/>
</dbReference>
<evidence type="ECO:0000313" key="13">
    <source>
        <dbReference type="EMBL" id="KAF8480219.1"/>
    </source>
</evidence>
<evidence type="ECO:0000256" key="4">
    <source>
        <dbReference type="ARBA" id="ARBA00022490"/>
    </source>
</evidence>
<dbReference type="InterPro" id="IPR041679">
    <property type="entry name" value="DNA2/NAM7-like_C"/>
</dbReference>
<dbReference type="InterPro" id="IPR049079">
    <property type="entry name" value="Mov-10_helical"/>
</dbReference>
<gene>
    <name evidence="13" type="ORF">DFH94DRAFT_741258</name>
</gene>
<comment type="subcellular location">
    <subcellularLocation>
        <location evidence="1">Cytoplasm</location>
        <location evidence="1">Cytoplasmic ribonucleoprotein granule</location>
    </subcellularLocation>
</comment>
<evidence type="ECO:0000313" key="14">
    <source>
        <dbReference type="Proteomes" id="UP000759537"/>
    </source>
</evidence>
<evidence type="ECO:0000256" key="1">
    <source>
        <dbReference type="ARBA" id="ARBA00004331"/>
    </source>
</evidence>
<keyword evidence="6" id="KW-0378">Hydrolase</keyword>
<dbReference type="PANTHER" id="PTHR45418:SF1">
    <property type="entry name" value="CANCER_TESTIS ANTIGEN 55"/>
    <property type="match status" value="1"/>
</dbReference>
<dbReference type="EC" id="3.6.4.13" evidence="3"/>
<dbReference type="FunFam" id="3.40.50.300:FF:000608">
    <property type="entry name" value="Mov10 RISC complex RNA helicase"/>
    <property type="match status" value="1"/>
</dbReference>
<dbReference type="OrthoDB" id="6513042at2759"/>
<dbReference type="GO" id="GO:0003723">
    <property type="term" value="F:RNA binding"/>
    <property type="evidence" value="ECO:0007669"/>
    <property type="project" value="UniProtKB-KW"/>
</dbReference>
<comment type="catalytic activity">
    <reaction evidence="11">
        <text>ATP + H2O = ADP + phosphate + H(+)</text>
        <dbReference type="Rhea" id="RHEA:13065"/>
        <dbReference type="ChEBI" id="CHEBI:15377"/>
        <dbReference type="ChEBI" id="CHEBI:15378"/>
        <dbReference type="ChEBI" id="CHEBI:30616"/>
        <dbReference type="ChEBI" id="CHEBI:43474"/>
        <dbReference type="ChEBI" id="CHEBI:456216"/>
        <dbReference type="EC" id="3.6.4.13"/>
    </reaction>
</comment>
<keyword evidence="14" id="KW-1185">Reference proteome</keyword>
<dbReference type="Pfam" id="PF21634">
    <property type="entry name" value="MOV-10_beta-barrel"/>
    <property type="match status" value="1"/>
</dbReference>
<proteinExistence type="inferred from homology"/>
<dbReference type="GO" id="GO:0016787">
    <property type="term" value="F:hydrolase activity"/>
    <property type="evidence" value="ECO:0007669"/>
    <property type="project" value="UniProtKB-KW"/>
</dbReference>
<dbReference type="InterPro" id="IPR003593">
    <property type="entry name" value="AAA+_ATPase"/>
</dbReference>
<keyword evidence="8" id="KW-0067">ATP-binding</keyword>
<dbReference type="Pfam" id="PF13087">
    <property type="entry name" value="AAA_12"/>
    <property type="match status" value="1"/>
</dbReference>
<dbReference type="InterPro" id="IPR041677">
    <property type="entry name" value="DNA2/NAM7_AAA_11"/>
</dbReference>
<evidence type="ECO:0000256" key="11">
    <source>
        <dbReference type="ARBA" id="ARBA00047984"/>
    </source>
</evidence>
<dbReference type="InterPro" id="IPR027417">
    <property type="entry name" value="P-loop_NTPase"/>
</dbReference>
<evidence type="ECO:0000256" key="2">
    <source>
        <dbReference type="ARBA" id="ARBA00005601"/>
    </source>
</evidence>
<evidence type="ECO:0000256" key="10">
    <source>
        <dbReference type="ARBA" id="ARBA00023158"/>
    </source>
</evidence>
<evidence type="ECO:0000256" key="8">
    <source>
        <dbReference type="ARBA" id="ARBA00022840"/>
    </source>
</evidence>
<accession>A0A9P5MWD2</accession>
<dbReference type="GO" id="GO:0032574">
    <property type="term" value="F:5'-3' RNA helicase activity"/>
    <property type="evidence" value="ECO:0007669"/>
    <property type="project" value="InterPro"/>
</dbReference>
<dbReference type="Proteomes" id="UP000759537">
    <property type="component" value="Unassembled WGS sequence"/>
</dbReference>
<reference evidence="13" key="2">
    <citation type="journal article" date="2020" name="Nat. Commun.">
        <title>Large-scale genome sequencing of mycorrhizal fungi provides insights into the early evolution of symbiotic traits.</title>
        <authorList>
            <person name="Miyauchi S."/>
            <person name="Kiss E."/>
            <person name="Kuo A."/>
            <person name="Drula E."/>
            <person name="Kohler A."/>
            <person name="Sanchez-Garcia M."/>
            <person name="Morin E."/>
            <person name="Andreopoulos B."/>
            <person name="Barry K.W."/>
            <person name="Bonito G."/>
            <person name="Buee M."/>
            <person name="Carver A."/>
            <person name="Chen C."/>
            <person name="Cichocki N."/>
            <person name="Clum A."/>
            <person name="Culley D."/>
            <person name="Crous P.W."/>
            <person name="Fauchery L."/>
            <person name="Girlanda M."/>
            <person name="Hayes R.D."/>
            <person name="Keri Z."/>
            <person name="LaButti K."/>
            <person name="Lipzen A."/>
            <person name="Lombard V."/>
            <person name="Magnuson J."/>
            <person name="Maillard F."/>
            <person name="Murat C."/>
            <person name="Nolan M."/>
            <person name="Ohm R.A."/>
            <person name="Pangilinan J."/>
            <person name="Pereira M.F."/>
            <person name="Perotto S."/>
            <person name="Peter M."/>
            <person name="Pfister S."/>
            <person name="Riley R."/>
            <person name="Sitrit Y."/>
            <person name="Stielow J.B."/>
            <person name="Szollosi G."/>
            <person name="Zifcakova L."/>
            <person name="Stursova M."/>
            <person name="Spatafora J.W."/>
            <person name="Tedersoo L."/>
            <person name="Vaario L.M."/>
            <person name="Yamada A."/>
            <person name="Yan M."/>
            <person name="Wang P."/>
            <person name="Xu J."/>
            <person name="Bruns T."/>
            <person name="Baldrian P."/>
            <person name="Vilgalys R."/>
            <person name="Dunand C."/>
            <person name="Henrissat B."/>
            <person name="Grigoriev I.V."/>
            <person name="Hibbett D."/>
            <person name="Nagy L.G."/>
            <person name="Martin F.M."/>
        </authorList>
    </citation>
    <scope>NUCLEOTIDE SEQUENCE</scope>
    <source>
        <strain evidence="13">Prilba</strain>
    </source>
</reference>
<name>A0A9P5MWD2_9AGAM</name>
<reference evidence="13" key="1">
    <citation type="submission" date="2019-10" db="EMBL/GenBank/DDBJ databases">
        <authorList>
            <consortium name="DOE Joint Genome Institute"/>
            <person name="Kuo A."/>
            <person name="Miyauchi S."/>
            <person name="Kiss E."/>
            <person name="Drula E."/>
            <person name="Kohler A."/>
            <person name="Sanchez-Garcia M."/>
            <person name="Andreopoulos B."/>
            <person name="Barry K.W."/>
            <person name="Bonito G."/>
            <person name="Buee M."/>
            <person name="Carver A."/>
            <person name="Chen C."/>
            <person name="Cichocki N."/>
            <person name="Clum A."/>
            <person name="Culley D."/>
            <person name="Crous P.W."/>
            <person name="Fauchery L."/>
            <person name="Girlanda M."/>
            <person name="Hayes R."/>
            <person name="Keri Z."/>
            <person name="LaButti K."/>
            <person name="Lipzen A."/>
            <person name="Lombard V."/>
            <person name="Magnuson J."/>
            <person name="Maillard F."/>
            <person name="Morin E."/>
            <person name="Murat C."/>
            <person name="Nolan M."/>
            <person name="Ohm R."/>
            <person name="Pangilinan J."/>
            <person name="Pereira M."/>
            <person name="Perotto S."/>
            <person name="Peter M."/>
            <person name="Riley R."/>
            <person name="Sitrit Y."/>
            <person name="Stielow B."/>
            <person name="Szollosi G."/>
            <person name="Zifcakova L."/>
            <person name="Stursova M."/>
            <person name="Spatafora J.W."/>
            <person name="Tedersoo L."/>
            <person name="Vaario L.-M."/>
            <person name="Yamada A."/>
            <person name="Yan M."/>
            <person name="Wang P."/>
            <person name="Xu J."/>
            <person name="Bruns T."/>
            <person name="Baldrian P."/>
            <person name="Vilgalys R."/>
            <person name="Henrissat B."/>
            <person name="Grigoriev I.V."/>
            <person name="Hibbett D."/>
            <person name="Nagy L.G."/>
            <person name="Martin F.M."/>
        </authorList>
    </citation>
    <scope>NUCLEOTIDE SEQUENCE</scope>
    <source>
        <strain evidence="13">Prilba</strain>
    </source>
</reference>
<keyword evidence="7 13" id="KW-0347">Helicase</keyword>
<evidence type="ECO:0000256" key="7">
    <source>
        <dbReference type="ARBA" id="ARBA00022806"/>
    </source>
</evidence>
<keyword evidence="5" id="KW-0547">Nucleotide-binding</keyword>
<dbReference type="EMBL" id="WHVB01000008">
    <property type="protein sequence ID" value="KAF8480219.1"/>
    <property type="molecule type" value="Genomic_DNA"/>
</dbReference>